<dbReference type="InterPro" id="IPR041711">
    <property type="entry name" value="Met-tRNA-FMT_N"/>
</dbReference>
<dbReference type="NCBIfam" id="TIGR00460">
    <property type="entry name" value="fmt"/>
    <property type="match status" value="1"/>
</dbReference>
<feature type="domain" description="Formyl transferase C-terminal" evidence="7">
    <location>
        <begin position="214"/>
        <end position="310"/>
    </location>
</feature>
<evidence type="ECO:0000256" key="3">
    <source>
        <dbReference type="ARBA" id="ARBA00022679"/>
    </source>
</evidence>
<dbReference type="SUPFAM" id="SSF53328">
    <property type="entry name" value="Formyltransferase"/>
    <property type="match status" value="1"/>
</dbReference>
<dbReference type="Pfam" id="PF00551">
    <property type="entry name" value="Formyl_trans_N"/>
    <property type="match status" value="1"/>
</dbReference>
<reference evidence="8 9" key="1">
    <citation type="submission" date="2019-08" db="EMBL/GenBank/DDBJ databases">
        <title>In-depth cultivation of the pig gut microbiome towards novel bacterial diversity and tailored functional studies.</title>
        <authorList>
            <person name="Wylensek D."/>
            <person name="Hitch T.C.A."/>
            <person name="Clavel T."/>
        </authorList>
    </citation>
    <scope>NUCLEOTIDE SEQUENCE [LARGE SCALE GENOMIC DNA]</scope>
    <source>
        <strain evidence="8 9">WCA-380-WT-2B</strain>
    </source>
</reference>
<sequence length="320" mass="36592">MKRKSKMYNRKINICFMGSPKFALKTLDVLYNNENINVDLVVSGKDKKRNRNKFRPTLVKQYALDKGVDVLTPDSVNTDEFLKELTDRKIDFIVVVAFGQLIGEKLLDKFENKIINLHPSSLPKYRGASPIQYTLLNGEKITHATAMLIEKGMDSGDILNQKEYEIKEEDDFISLSEKMSDLGSKAILEAVLNYEEKFAKRIKQDDTKATFTKKIDKKMGKIDWNGNKQDIVNKVRAFVEFPKAYFNYKGENIKILKAKAIVKEDSKPSFVYEANKNDLIEIGCKDGAIKVEIIQFPGKKAMDVKSFLLGNDFEKGIYID</sequence>
<comment type="catalytic activity">
    <reaction evidence="5">
        <text>L-methionyl-tRNA(fMet) + (6R)-10-formyltetrahydrofolate = N-formyl-L-methionyl-tRNA(fMet) + (6S)-5,6,7,8-tetrahydrofolate + H(+)</text>
        <dbReference type="Rhea" id="RHEA:24380"/>
        <dbReference type="Rhea" id="RHEA-COMP:9952"/>
        <dbReference type="Rhea" id="RHEA-COMP:9953"/>
        <dbReference type="ChEBI" id="CHEBI:15378"/>
        <dbReference type="ChEBI" id="CHEBI:57453"/>
        <dbReference type="ChEBI" id="CHEBI:78530"/>
        <dbReference type="ChEBI" id="CHEBI:78844"/>
        <dbReference type="ChEBI" id="CHEBI:195366"/>
        <dbReference type="EC" id="2.1.2.9"/>
    </reaction>
</comment>
<dbReference type="SUPFAM" id="SSF50486">
    <property type="entry name" value="FMT C-terminal domain-like"/>
    <property type="match status" value="1"/>
</dbReference>
<dbReference type="HAMAP" id="MF_00182">
    <property type="entry name" value="Formyl_trans"/>
    <property type="match status" value="1"/>
</dbReference>
<comment type="similarity">
    <text evidence="1 5">Belongs to the Fmt family.</text>
</comment>
<dbReference type="GO" id="GO:0004479">
    <property type="term" value="F:methionyl-tRNA formyltransferase activity"/>
    <property type="evidence" value="ECO:0007669"/>
    <property type="project" value="UniProtKB-UniRule"/>
</dbReference>
<gene>
    <name evidence="5" type="primary">fmt</name>
    <name evidence="8" type="ORF">FYJ26_01760</name>
</gene>
<keyword evidence="9" id="KW-1185">Reference proteome</keyword>
<evidence type="ECO:0000256" key="2">
    <source>
        <dbReference type="ARBA" id="ARBA00012261"/>
    </source>
</evidence>
<dbReference type="CDD" id="cd08704">
    <property type="entry name" value="Met_tRNA_FMT_C"/>
    <property type="match status" value="1"/>
</dbReference>
<proteinExistence type="inferred from homology"/>
<keyword evidence="4 5" id="KW-0648">Protein biosynthesis</keyword>
<dbReference type="InterPro" id="IPR036477">
    <property type="entry name" value="Formyl_transf_N_sf"/>
</dbReference>
<organism evidence="8 9">
    <name type="scientific">Anaerococcus porci</name>
    <dbReference type="NCBI Taxonomy" id="2652269"/>
    <lineage>
        <taxon>Bacteria</taxon>
        <taxon>Bacillati</taxon>
        <taxon>Bacillota</taxon>
        <taxon>Tissierellia</taxon>
        <taxon>Tissierellales</taxon>
        <taxon>Peptoniphilaceae</taxon>
        <taxon>Anaerococcus</taxon>
    </lineage>
</organism>
<feature type="binding site" evidence="5">
    <location>
        <begin position="120"/>
        <end position="123"/>
    </location>
    <ligand>
        <name>(6S)-5,6,7,8-tetrahydrofolate</name>
        <dbReference type="ChEBI" id="CHEBI:57453"/>
    </ligand>
</feature>
<dbReference type="InterPro" id="IPR044135">
    <property type="entry name" value="Met-tRNA-FMT_C"/>
</dbReference>
<evidence type="ECO:0000313" key="9">
    <source>
        <dbReference type="Proteomes" id="UP000441925"/>
    </source>
</evidence>
<evidence type="ECO:0000256" key="1">
    <source>
        <dbReference type="ARBA" id="ARBA00010699"/>
    </source>
</evidence>
<evidence type="ECO:0000256" key="4">
    <source>
        <dbReference type="ARBA" id="ARBA00022917"/>
    </source>
</evidence>
<dbReference type="Proteomes" id="UP000441925">
    <property type="component" value="Unassembled WGS sequence"/>
</dbReference>
<accession>A0A6N7VCI1</accession>
<dbReference type="InterPro" id="IPR002376">
    <property type="entry name" value="Formyl_transf_N"/>
</dbReference>
<dbReference type="EMBL" id="VULQ01000002">
    <property type="protein sequence ID" value="MSS77158.1"/>
    <property type="molecule type" value="Genomic_DNA"/>
</dbReference>
<name>A0A6N7VCI1_9FIRM</name>
<dbReference type="InterPro" id="IPR011034">
    <property type="entry name" value="Formyl_transferase-like_C_sf"/>
</dbReference>
<keyword evidence="3 5" id="KW-0808">Transferase</keyword>
<dbReference type="Pfam" id="PF02911">
    <property type="entry name" value="Formyl_trans_C"/>
    <property type="match status" value="1"/>
</dbReference>
<comment type="caution">
    <text evidence="8">The sequence shown here is derived from an EMBL/GenBank/DDBJ whole genome shotgun (WGS) entry which is preliminary data.</text>
</comment>
<dbReference type="Gene3D" id="3.40.50.12230">
    <property type="match status" value="1"/>
</dbReference>
<evidence type="ECO:0000313" key="8">
    <source>
        <dbReference type="EMBL" id="MSS77158.1"/>
    </source>
</evidence>
<dbReference type="PANTHER" id="PTHR11138">
    <property type="entry name" value="METHIONYL-TRNA FORMYLTRANSFERASE"/>
    <property type="match status" value="1"/>
</dbReference>
<evidence type="ECO:0000259" key="7">
    <source>
        <dbReference type="Pfam" id="PF02911"/>
    </source>
</evidence>
<feature type="domain" description="Formyl transferase N-terminal" evidence="6">
    <location>
        <begin position="15"/>
        <end position="191"/>
    </location>
</feature>
<dbReference type="AlphaFoldDB" id="A0A6N7VCI1"/>
<comment type="function">
    <text evidence="5">Attaches a formyl group to the free amino group of methionyl-tRNA(fMet). The formyl group appears to play a dual role in the initiator identity of N-formylmethionyl-tRNA by promoting its recognition by IF2 and preventing the misappropriation of this tRNA by the elongation apparatus.</text>
</comment>
<protein>
    <recommendedName>
        <fullName evidence="2 5">Methionyl-tRNA formyltransferase</fullName>
        <ecNumber evidence="2 5">2.1.2.9</ecNumber>
    </recommendedName>
</protein>
<dbReference type="InterPro" id="IPR005793">
    <property type="entry name" value="Formyl_trans_C"/>
</dbReference>
<evidence type="ECO:0000256" key="5">
    <source>
        <dbReference type="HAMAP-Rule" id="MF_00182"/>
    </source>
</evidence>
<dbReference type="PANTHER" id="PTHR11138:SF5">
    <property type="entry name" value="METHIONYL-TRNA FORMYLTRANSFERASE, MITOCHONDRIAL"/>
    <property type="match status" value="1"/>
</dbReference>
<dbReference type="CDD" id="cd08646">
    <property type="entry name" value="FMT_core_Met-tRNA-FMT_N"/>
    <property type="match status" value="1"/>
</dbReference>
<evidence type="ECO:0000259" key="6">
    <source>
        <dbReference type="Pfam" id="PF00551"/>
    </source>
</evidence>
<dbReference type="EC" id="2.1.2.9" evidence="2 5"/>
<dbReference type="InterPro" id="IPR005794">
    <property type="entry name" value="Fmt"/>
</dbReference>